<evidence type="ECO:0000256" key="10">
    <source>
        <dbReference type="ARBA" id="ARBA00023180"/>
    </source>
</evidence>
<dbReference type="Gene3D" id="1.20.1730.10">
    <property type="entry name" value="Sodium/glucose cotransporter"/>
    <property type="match status" value="1"/>
</dbReference>
<dbReference type="InterPro" id="IPR001734">
    <property type="entry name" value="Na/solute_symporter"/>
</dbReference>
<dbReference type="EnsemblMetazoa" id="XM_030990135">
    <property type="protein sequence ID" value="XP_030845995"/>
    <property type="gene ID" value="LOC105436432"/>
</dbReference>
<evidence type="ECO:0000256" key="2">
    <source>
        <dbReference type="ARBA" id="ARBA00006434"/>
    </source>
</evidence>
<evidence type="ECO:0008006" key="17">
    <source>
        <dbReference type="Google" id="ProtNLM"/>
    </source>
</evidence>
<evidence type="ECO:0000256" key="13">
    <source>
        <dbReference type="RuleBase" id="RU362091"/>
    </source>
</evidence>
<feature type="transmembrane region" description="Helical" evidence="14">
    <location>
        <begin position="279"/>
        <end position="304"/>
    </location>
</feature>
<dbReference type="GeneID" id="105436432"/>
<dbReference type="OrthoDB" id="10108992at2759"/>
<dbReference type="RefSeq" id="XP_030845995.1">
    <property type="nucleotide sequence ID" value="XM_030990135.1"/>
</dbReference>
<evidence type="ECO:0000256" key="3">
    <source>
        <dbReference type="ARBA" id="ARBA00022448"/>
    </source>
</evidence>
<comment type="similarity">
    <text evidence="2 13">Belongs to the sodium:solute symporter (SSF) (TC 2.A.21) family.</text>
</comment>
<keyword evidence="16" id="KW-1185">Reference proteome</keyword>
<evidence type="ECO:0000256" key="1">
    <source>
        <dbReference type="ARBA" id="ARBA00004651"/>
    </source>
</evidence>
<protein>
    <recommendedName>
        <fullName evidence="17">Sodium/solute symporter</fullName>
    </recommendedName>
</protein>
<feature type="transmembrane region" description="Helical" evidence="14">
    <location>
        <begin position="522"/>
        <end position="545"/>
    </location>
</feature>
<feature type="transmembrane region" description="Helical" evidence="14">
    <location>
        <begin position="240"/>
        <end position="258"/>
    </location>
</feature>
<dbReference type="NCBIfam" id="TIGR00813">
    <property type="entry name" value="sss"/>
    <property type="match status" value="1"/>
</dbReference>
<dbReference type="InterPro" id="IPR018212">
    <property type="entry name" value="Na/solute_symporter_CS"/>
</dbReference>
<dbReference type="OMA" id="WINAIGW"/>
<proteinExistence type="inferred from homology"/>
<dbReference type="GO" id="GO:0015075">
    <property type="term" value="F:monoatomic ion transmembrane transporter activity"/>
    <property type="evidence" value="ECO:0007669"/>
    <property type="project" value="UniProtKB-ARBA"/>
</dbReference>
<accession>A0A7M7P655</accession>
<organism evidence="15 16">
    <name type="scientific">Strongylocentrotus purpuratus</name>
    <name type="common">Purple sea urchin</name>
    <dbReference type="NCBI Taxonomy" id="7668"/>
    <lineage>
        <taxon>Eukaryota</taxon>
        <taxon>Metazoa</taxon>
        <taxon>Echinodermata</taxon>
        <taxon>Eleutherozoa</taxon>
        <taxon>Echinozoa</taxon>
        <taxon>Echinoidea</taxon>
        <taxon>Euechinoidea</taxon>
        <taxon>Echinacea</taxon>
        <taxon>Camarodonta</taxon>
        <taxon>Echinidea</taxon>
        <taxon>Strongylocentrotidae</taxon>
        <taxon>Strongylocentrotus</taxon>
    </lineage>
</organism>
<dbReference type="PANTHER" id="PTHR42985:SF40">
    <property type="entry name" value="LD47995P-RELATED"/>
    <property type="match status" value="1"/>
</dbReference>
<feature type="transmembrane region" description="Helical" evidence="14">
    <location>
        <begin position="383"/>
        <end position="402"/>
    </location>
</feature>
<reference evidence="15" key="2">
    <citation type="submission" date="2021-01" db="UniProtKB">
        <authorList>
            <consortium name="EnsemblMetazoa"/>
        </authorList>
    </citation>
    <scope>IDENTIFICATION</scope>
</reference>
<sequence length="639" mass="69818">MDNTVSGHHFGVWDYVVFAIMLLLSASIGIYSALSGGRQRTAEEFFLGDRKMGIVPVAMSVVVSFISAISVIGTPGEIYMYDTMFAWSLLSYTVGNFIVIRLFIPIFFRLRITSVYEYLEMRFNRTVRTICTIIFSFQTIMYMGIAMYTPALAINAVTGMDLWACVVSTGLVCIFYTTVGGMRAVLWTDTLQAIIILLGVAAVVIKGTIDVGGLGEVFRIGREGGRIKIDRFGADPRVPYSVWSIMIGMLTVNIGTGINQTVIQRLFSCGSRKRATQAIVLATIIKFFTVGLCIFSGVVMYVYYVDCDPYTQGVVMSKDQIMPLMVMDLFGDMPGLPGLFLSAVVSASISTLSSGVNSLAALSGEDGVKVLWPNISPRKYTKVIKLLALVYGLVSIAFAFLASHLGQGVLQLCLSIIGITYGGIIGVFLLGIFMHRCNSKGAIAGLITSVLFVGWIKIGSMMYPSSRGKNSLSVEGCPVPNTTDSMLTNGAEWSETTISAPYTDISSLPEGEPVSNSGIADFYAISFLYYSFVGVVICITVGGIVSKITGFTDPDTIKPELKNNLTDALFCCFPESLKRRMRCGMDKAKDDDDDEVDDVKDMKYFNGVKENVKEINGEEKKKMIESLNDKHPQKFNTTV</sequence>
<feature type="transmembrane region" description="Helical" evidence="14">
    <location>
        <begin position="160"/>
        <end position="179"/>
    </location>
</feature>
<dbReference type="InParanoid" id="A0A7M7P655"/>
<keyword evidence="10" id="KW-0325">Glycoprotein</keyword>
<evidence type="ECO:0000256" key="9">
    <source>
        <dbReference type="ARBA" id="ARBA00023136"/>
    </source>
</evidence>
<dbReference type="Proteomes" id="UP000007110">
    <property type="component" value="Unassembled WGS sequence"/>
</dbReference>
<evidence type="ECO:0000256" key="12">
    <source>
        <dbReference type="ARBA" id="ARBA00036099"/>
    </source>
</evidence>
<keyword evidence="6 14" id="KW-1133">Transmembrane helix</keyword>
<dbReference type="CDD" id="cd11492">
    <property type="entry name" value="SLC5sbd_NIS-SMVT"/>
    <property type="match status" value="1"/>
</dbReference>
<feature type="transmembrane region" description="Helical" evidence="14">
    <location>
        <begin position="339"/>
        <end position="362"/>
    </location>
</feature>
<feature type="transmembrane region" description="Helical" evidence="14">
    <location>
        <begin position="442"/>
        <end position="463"/>
    </location>
</feature>
<dbReference type="InterPro" id="IPR051163">
    <property type="entry name" value="Sodium:Solute_Symporter_SSF"/>
</dbReference>
<reference evidence="16" key="1">
    <citation type="submission" date="2015-02" db="EMBL/GenBank/DDBJ databases">
        <title>Genome sequencing for Strongylocentrotus purpuratus.</title>
        <authorList>
            <person name="Murali S."/>
            <person name="Liu Y."/>
            <person name="Vee V."/>
            <person name="English A."/>
            <person name="Wang M."/>
            <person name="Skinner E."/>
            <person name="Han Y."/>
            <person name="Muzny D.M."/>
            <person name="Worley K.C."/>
            <person name="Gibbs R.A."/>
        </authorList>
    </citation>
    <scope>NUCLEOTIDE SEQUENCE</scope>
</reference>
<feature type="transmembrane region" description="Helical" evidence="14">
    <location>
        <begin position="191"/>
        <end position="209"/>
    </location>
</feature>
<evidence type="ECO:0000256" key="11">
    <source>
        <dbReference type="ARBA" id="ARBA00023201"/>
    </source>
</evidence>
<name>A0A7M7P655_STRPU</name>
<dbReference type="GO" id="GO:0006814">
    <property type="term" value="P:sodium ion transport"/>
    <property type="evidence" value="ECO:0000318"/>
    <property type="project" value="GO_Central"/>
</dbReference>
<evidence type="ECO:0000313" key="15">
    <source>
        <dbReference type="EnsemblMetazoa" id="XP_030845995"/>
    </source>
</evidence>
<feature type="transmembrane region" description="Helical" evidence="14">
    <location>
        <begin position="129"/>
        <end position="148"/>
    </location>
</feature>
<evidence type="ECO:0000256" key="14">
    <source>
        <dbReference type="SAM" id="Phobius"/>
    </source>
</evidence>
<dbReference type="Pfam" id="PF00474">
    <property type="entry name" value="SSF"/>
    <property type="match status" value="1"/>
</dbReference>
<feature type="transmembrane region" description="Helical" evidence="14">
    <location>
        <begin position="408"/>
        <end position="430"/>
    </location>
</feature>
<keyword evidence="5 14" id="KW-0812">Transmembrane</keyword>
<keyword evidence="9 14" id="KW-0472">Membrane</keyword>
<dbReference type="GO" id="GO:0098660">
    <property type="term" value="P:inorganic ion transmembrane transport"/>
    <property type="evidence" value="ECO:0007669"/>
    <property type="project" value="UniProtKB-ARBA"/>
</dbReference>
<dbReference type="KEGG" id="spu:105436432"/>
<dbReference type="InterPro" id="IPR038377">
    <property type="entry name" value="Na/Glc_symporter_sf"/>
</dbReference>
<dbReference type="PANTHER" id="PTHR42985">
    <property type="entry name" value="SODIUM-COUPLED MONOCARBOXYLATE TRANSPORTER"/>
    <property type="match status" value="1"/>
</dbReference>
<comment type="subcellular location">
    <subcellularLocation>
        <location evidence="1">Cell membrane</location>
        <topology evidence="1">Multi-pass membrane protein</topology>
    </subcellularLocation>
</comment>
<feature type="transmembrane region" description="Helical" evidence="14">
    <location>
        <begin position="12"/>
        <end position="34"/>
    </location>
</feature>
<dbReference type="AlphaFoldDB" id="A0A7M7P655"/>
<keyword evidence="4" id="KW-1003">Cell membrane</keyword>
<comment type="catalytic activity">
    <reaction evidence="12">
        <text>iodide(out) + 2 Na(+)(out) = iodide(in) + 2 Na(+)(in)</text>
        <dbReference type="Rhea" id="RHEA:71207"/>
        <dbReference type="ChEBI" id="CHEBI:16382"/>
        <dbReference type="ChEBI" id="CHEBI:29101"/>
    </reaction>
</comment>
<feature type="transmembrane region" description="Helical" evidence="14">
    <location>
        <begin position="54"/>
        <end position="73"/>
    </location>
</feature>
<feature type="transmembrane region" description="Helical" evidence="14">
    <location>
        <begin position="85"/>
        <end position="108"/>
    </location>
</feature>
<dbReference type="PROSITE" id="PS50283">
    <property type="entry name" value="NA_SOLUT_SYMP_3"/>
    <property type="match status" value="1"/>
</dbReference>
<evidence type="ECO:0000256" key="7">
    <source>
        <dbReference type="ARBA" id="ARBA00023053"/>
    </source>
</evidence>
<keyword evidence="8" id="KW-0406">Ion transport</keyword>
<evidence type="ECO:0000313" key="16">
    <source>
        <dbReference type="Proteomes" id="UP000007110"/>
    </source>
</evidence>
<dbReference type="GO" id="GO:0005886">
    <property type="term" value="C:plasma membrane"/>
    <property type="evidence" value="ECO:0007669"/>
    <property type="project" value="UniProtKB-SubCell"/>
</dbReference>
<evidence type="ECO:0000256" key="5">
    <source>
        <dbReference type="ARBA" id="ARBA00022692"/>
    </source>
</evidence>
<keyword evidence="3" id="KW-0813">Transport</keyword>
<evidence type="ECO:0000256" key="4">
    <source>
        <dbReference type="ARBA" id="ARBA00022475"/>
    </source>
</evidence>
<dbReference type="PROSITE" id="PS00456">
    <property type="entry name" value="NA_SOLUT_SYMP_1"/>
    <property type="match status" value="1"/>
</dbReference>
<dbReference type="GO" id="GO:0015293">
    <property type="term" value="F:symporter activity"/>
    <property type="evidence" value="ECO:0000318"/>
    <property type="project" value="GO_Central"/>
</dbReference>
<evidence type="ECO:0000256" key="6">
    <source>
        <dbReference type="ARBA" id="ARBA00022989"/>
    </source>
</evidence>
<keyword evidence="7" id="KW-0915">Sodium</keyword>
<evidence type="ECO:0000256" key="8">
    <source>
        <dbReference type="ARBA" id="ARBA00023065"/>
    </source>
</evidence>
<keyword evidence="11" id="KW-0739">Sodium transport</keyword>